<dbReference type="Proteomes" id="UP001517367">
    <property type="component" value="Unassembled WGS sequence"/>
</dbReference>
<dbReference type="EMBL" id="SRMP02000003">
    <property type="protein sequence ID" value="MFN0290524.1"/>
    <property type="molecule type" value="Genomic_DNA"/>
</dbReference>
<dbReference type="InterPro" id="IPR055170">
    <property type="entry name" value="GFO_IDH_MocA-like_dom"/>
</dbReference>
<feature type="domain" description="Gfo/Idh/MocA-like oxidoreductase N-terminal" evidence="1">
    <location>
        <begin position="4"/>
        <end position="116"/>
    </location>
</feature>
<dbReference type="Gene3D" id="3.30.360.10">
    <property type="entry name" value="Dihydrodipicolinate Reductase, domain 2"/>
    <property type="match status" value="1"/>
</dbReference>
<dbReference type="Pfam" id="PF01408">
    <property type="entry name" value="GFO_IDH_MocA"/>
    <property type="match status" value="1"/>
</dbReference>
<dbReference type="InterPro" id="IPR036291">
    <property type="entry name" value="NAD(P)-bd_dom_sf"/>
</dbReference>
<proteinExistence type="predicted"/>
<dbReference type="PANTHER" id="PTHR43249">
    <property type="entry name" value="UDP-N-ACETYL-2-AMINO-2-DEOXY-D-GLUCURONATE OXIDASE"/>
    <property type="match status" value="1"/>
</dbReference>
<protein>
    <submittedName>
        <fullName evidence="3">Gfo/Idh/MocA family protein</fullName>
    </submittedName>
</protein>
<comment type="caution">
    <text evidence="3">The sequence shown here is derived from an EMBL/GenBank/DDBJ whole genome shotgun (WGS) entry which is preliminary data.</text>
</comment>
<evidence type="ECO:0000259" key="2">
    <source>
        <dbReference type="Pfam" id="PF22725"/>
    </source>
</evidence>
<reference evidence="3 4" key="1">
    <citation type="submission" date="2024-12" db="EMBL/GenBank/DDBJ databases">
        <authorList>
            <person name="Hu S."/>
        </authorList>
    </citation>
    <scope>NUCLEOTIDE SEQUENCE [LARGE SCALE GENOMIC DNA]</scope>
    <source>
        <strain evidence="3 4">P-25</strain>
    </source>
</reference>
<keyword evidence="4" id="KW-1185">Reference proteome</keyword>
<dbReference type="RefSeq" id="WP_246073607.1">
    <property type="nucleotide sequence ID" value="NZ_SRMP02000003.1"/>
</dbReference>
<evidence type="ECO:0000259" key="1">
    <source>
        <dbReference type="Pfam" id="PF01408"/>
    </source>
</evidence>
<dbReference type="PANTHER" id="PTHR43249:SF1">
    <property type="entry name" value="D-GLUCOSIDE 3-DEHYDROGENASE"/>
    <property type="match status" value="1"/>
</dbReference>
<dbReference type="SUPFAM" id="SSF55347">
    <property type="entry name" value="Glyceraldehyde-3-phosphate dehydrogenase-like, C-terminal domain"/>
    <property type="match status" value="1"/>
</dbReference>
<accession>A0ABW9JDQ2</accession>
<sequence length="349" mass="39193">MKKIKFAILGCGHIGKRHAELIAQHPNAELVATIDLREPEELQLSDYHVPHFFNIDAFLASDMNADVINICTPNGLHAEQAVKCIDEGHHVVIEKPIALQVEEAYDILVAADKNSRYAFPVVQNRYSATVKWLKQMTDSGALGKIYMVQMNCFWNRDEHYYTKGSWHGTLALDGGPLFTQFSHFIDVLNWTFGKITNINADFYNFNHQETTAFEDSGLIKFELANGAAGMISYSTSVFQSNFESSITVIAEKGTVKIGGQYMNVLEYCQIDGTDKPVLDEHQLVNHYGAYKGSASNHQQVIENVVNTLNGLEKPDVSLQEGIEVVEIISNIYQQRKIGKTTPQEKKYLV</sequence>
<evidence type="ECO:0000313" key="3">
    <source>
        <dbReference type="EMBL" id="MFN0290524.1"/>
    </source>
</evidence>
<gene>
    <name evidence="3" type="ORF">E5L68_003935</name>
</gene>
<feature type="domain" description="GFO/IDH/MocA-like oxidoreductase" evidence="2">
    <location>
        <begin position="132"/>
        <end position="255"/>
    </location>
</feature>
<dbReference type="Pfam" id="PF22725">
    <property type="entry name" value="GFO_IDH_MocA_C3"/>
    <property type="match status" value="1"/>
</dbReference>
<name>A0ABW9JDQ2_9SPHI</name>
<dbReference type="InterPro" id="IPR052515">
    <property type="entry name" value="Gfo/Idh/MocA_Oxidoreductase"/>
</dbReference>
<dbReference type="InterPro" id="IPR000683">
    <property type="entry name" value="Gfo/Idh/MocA-like_OxRdtase_N"/>
</dbReference>
<dbReference type="SUPFAM" id="SSF51735">
    <property type="entry name" value="NAD(P)-binding Rossmann-fold domains"/>
    <property type="match status" value="1"/>
</dbReference>
<dbReference type="Gene3D" id="3.40.50.720">
    <property type="entry name" value="NAD(P)-binding Rossmann-like Domain"/>
    <property type="match status" value="1"/>
</dbReference>
<evidence type="ECO:0000313" key="4">
    <source>
        <dbReference type="Proteomes" id="UP001517367"/>
    </source>
</evidence>
<organism evidence="3 4">
    <name type="scientific">Pedobacter helvus</name>
    <dbReference type="NCBI Taxonomy" id="2563444"/>
    <lineage>
        <taxon>Bacteria</taxon>
        <taxon>Pseudomonadati</taxon>
        <taxon>Bacteroidota</taxon>
        <taxon>Sphingobacteriia</taxon>
        <taxon>Sphingobacteriales</taxon>
        <taxon>Sphingobacteriaceae</taxon>
        <taxon>Pedobacter</taxon>
    </lineage>
</organism>